<evidence type="ECO:0000313" key="2">
    <source>
        <dbReference type="Proteomes" id="UP001428341"/>
    </source>
</evidence>
<organism evidence="1 2">
    <name type="scientific">Citrus x changshan-huyou</name>
    <dbReference type="NCBI Taxonomy" id="2935761"/>
    <lineage>
        <taxon>Eukaryota</taxon>
        <taxon>Viridiplantae</taxon>
        <taxon>Streptophyta</taxon>
        <taxon>Embryophyta</taxon>
        <taxon>Tracheophyta</taxon>
        <taxon>Spermatophyta</taxon>
        <taxon>Magnoliopsida</taxon>
        <taxon>eudicotyledons</taxon>
        <taxon>Gunneridae</taxon>
        <taxon>Pentapetalae</taxon>
        <taxon>rosids</taxon>
        <taxon>malvids</taxon>
        <taxon>Sapindales</taxon>
        <taxon>Rutaceae</taxon>
        <taxon>Aurantioideae</taxon>
        <taxon>Citrus</taxon>
    </lineage>
</organism>
<dbReference type="AlphaFoldDB" id="A0AAP0MIM0"/>
<keyword evidence="2" id="KW-1185">Reference proteome</keyword>
<evidence type="ECO:0000313" key="1">
    <source>
        <dbReference type="EMBL" id="KAK9208757.1"/>
    </source>
</evidence>
<sequence length="189" mass="21900">MVAEAKLVAEELGIDSLCDEISFRVATKEDEKRIHLSLDSEDAIPGNRDWAVKLGINLFYSTNLSRSPLYSKQMPYNSIIYNAFGRSSPASWPNKYDNRRRPARQRKVVAGKWCGRVWMSNQVHPFLVQKDPEEQELERSLHAWPTLDENFERKLESICQTPSTLVTRKYSRKRKMVAESVSNLLKRVI</sequence>
<name>A0AAP0MIM0_9ROSI</name>
<proteinExistence type="predicted"/>
<accession>A0AAP0MIM0</accession>
<dbReference type="Proteomes" id="UP001428341">
    <property type="component" value="Unassembled WGS sequence"/>
</dbReference>
<dbReference type="EMBL" id="JBCGBO010000004">
    <property type="protein sequence ID" value="KAK9208757.1"/>
    <property type="molecule type" value="Genomic_DNA"/>
</dbReference>
<reference evidence="1 2" key="1">
    <citation type="submission" date="2024-05" db="EMBL/GenBank/DDBJ databases">
        <title>Haplotype-resolved chromosome-level genome assembly of Huyou (Citrus changshanensis).</title>
        <authorList>
            <person name="Miao C."/>
            <person name="Chen W."/>
            <person name="Wu Y."/>
            <person name="Wang L."/>
            <person name="Zhao S."/>
            <person name="Grierson D."/>
            <person name="Xu C."/>
            <person name="Chen K."/>
        </authorList>
    </citation>
    <scope>NUCLEOTIDE SEQUENCE [LARGE SCALE GENOMIC DNA]</scope>
    <source>
        <strain evidence="1">01-14</strain>
        <tissue evidence="1">Leaf</tissue>
    </source>
</reference>
<protein>
    <submittedName>
        <fullName evidence="1">Uncharacterized protein</fullName>
    </submittedName>
</protein>
<gene>
    <name evidence="1" type="ORF">WN944_001117</name>
</gene>
<comment type="caution">
    <text evidence="1">The sequence shown here is derived from an EMBL/GenBank/DDBJ whole genome shotgun (WGS) entry which is preliminary data.</text>
</comment>